<comment type="function">
    <text evidence="10">Catalyzes the oxidation of L-aspartate to iminoaspartate, the first step in the de novo biosynthesis of NAD(+).</text>
</comment>
<dbReference type="EC" id="1.4.3.16" evidence="4 12"/>
<evidence type="ECO:0000256" key="5">
    <source>
        <dbReference type="ARBA" id="ARBA00021901"/>
    </source>
</evidence>
<dbReference type="PRINTS" id="PR00411">
    <property type="entry name" value="PNDRDTASEI"/>
</dbReference>
<dbReference type="FunFam" id="3.90.700.10:FF:000002">
    <property type="entry name" value="L-aspartate oxidase"/>
    <property type="match status" value="1"/>
</dbReference>
<proteinExistence type="inferred from homology"/>
<evidence type="ECO:0000256" key="1">
    <source>
        <dbReference type="ARBA" id="ARBA00001974"/>
    </source>
</evidence>
<dbReference type="Pfam" id="PF02910">
    <property type="entry name" value="Succ_DH_flav_C"/>
    <property type="match status" value="1"/>
</dbReference>
<evidence type="ECO:0000256" key="7">
    <source>
        <dbReference type="ARBA" id="ARBA00022642"/>
    </source>
</evidence>
<dbReference type="EMBL" id="BOMB01000004">
    <property type="protein sequence ID" value="GID10107.1"/>
    <property type="molecule type" value="Genomic_DNA"/>
</dbReference>
<evidence type="ECO:0000256" key="4">
    <source>
        <dbReference type="ARBA" id="ARBA00012173"/>
    </source>
</evidence>
<dbReference type="GO" id="GO:0034628">
    <property type="term" value="P:'de novo' NAD+ biosynthetic process from L-aspartate"/>
    <property type="evidence" value="ECO:0007669"/>
    <property type="project" value="TreeGrafter"/>
</dbReference>
<feature type="region of interest" description="Disordered" evidence="14">
    <location>
        <begin position="1"/>
        <end position="30"/>
    </location>
</feature>
<evidence type="ECO:0000259" key="15">
    <source>
        <dbReference type="Pfam" id="PF00890"/>
    </source>
</evidence>
<dbReference type="SUPFAM" id="SSF46977">
    <property type="entry name" value="Succinate dehydrogenase/fumarate reductase flavoprotein C-terminal domain"/>
    <property type="match status" value="1"/>
</dbReference>
<dbReference type="InterPro" id="IPR037099">
    <property type="entry name" value="Fum_R/Succ_DH_flav-like_C_sf"/>
</dbReference>
<dbReference type="NCBIfam" id="NF005867">
    <property type="entry name" value="PRK07804.1"/>
    <property type="match status" value="1"/>
</dbReference>
<comment type="caution">
    <text evidence="17">The sequence shown here is derived from an EMBL/GenBank/DDBJ whole genome shotgun (WGS) entry which is preliminary data.</text>
</comment>
<gene>
    <name evidence="17" type="primary">nadB_1</name>
    <name evidence="17" type="ORF">Aru02nite_09960</name>
</gene>
<keyword evidence="9 13" id="KW-0560">Oxidoreductase</keyword>
<evidence type="ECO:0000313" key="18">
    <source>
        <dbReference type="Proteomes" id="UP000612808"/>
    </source>
</evidence>
<dbReference type="GO" id="GO:0005737">
    <property type="term" value="C:cytoplasm"/>
    <property type="evidence" value="ECO:0007669"/>
    <property type="project" value="UniProtKB-SubCell"/>
</dbReference>
<keyword evidence="7 13" id="KW-0662">Pyridine nucleotide biosynthesis</keyword>
<evidence type="ECO:0000259" key="16">
    <source>
        <dbReference type="Pfam" id="PF02910"/>
    </source>
</evidence>
<dbReference type="AlphaFoldDB" id="A0A8J3J4Q9"/>
<organism evidence="17 18">
    <name type="scientific">Actinocatenispora rupis</name>
    <dbReference type="NCBI Taxonomy" id="519421"/>
    <lineage>
        <taxon>Bacteria</taxon>
        <taxon>Bacillati</taxon>
        <taxon>Actinomycetota</taxon>
        <taxon>Actinomycetes</taxon>
        <taxon>Micromonosporales</taxon>
        <taxon>Micromonosporaceae</taxon>
        <taxon>Actinocatenispora</taxon>
    </lineage>
</organism>
<evidence type="ECO:0000313" key="17">
    <source>
        <dbReference type="EMBL" id="GID10107.1"/>
    </source>
</evidence>
<feature type="compositionally biased region" description="Basic and acidic residues" evidence="14">
    <location>
        <begin position="20"/>
        <end position="30"/>
    </location>
</feature>
<dbReference type="GO" id="GO:0033765">
    <property type="term" value="F:steroid dehydrogenase activity, acting on the CH-CH group of donors"/>
    <property type="evidence" value="ECO:0007669"/>
    <property type="project" value="UniProtKB-ARBA"/>
</dbReference>
<dbReference type="Gene3D" id="1.20.58.100">
    <property type="entry name" value="Fumarate reductase/succinate dehydrogenase flavoprotein-like, C-terminal domain"/>
    <property type="match status" value="1"/>
</dbReference>
<evidence type="ECO:0000256" key="14">
    <source>
        <dbReference type="SAM" id="MobiDB-lite"/>
    </source>
</evidence>
<name>A0A8J3J4Q9_9ACTN</name>
<keyword evidence="8 13" id="KW-0274">FAD</keyword>
<dbReference type="NCBIfam" id="TIGR00551">
    <property type="entry name" value="nadB"/>
    <property type="match status" value="1"/>
</dbReference>
<evidence type="ECO:0000256" key="11">
    <source>
        <dbReference type="ARBA" id="ARBA00048305"/>
    </source>
</evidence>
<dbReference type="PRINTS" id="PR00368">
    <property type="entry name" value="FADPNR"/>
</dbReference>
<dbReference type="UniPathway" id="UPA00253">
    <property type="reaction ID" value="UER00326"/>
</dbReference>
<dbReference type="InterPro" id="IPR015939">
    <property type="entry name" value="Fum_Rdtase/Succ_DH_flav-like_C"/>
</dbReference>
<keyword evidence="18" id="KW-1185">Reference proteome</keyword>
<evidence type="ECO:0000256" key="12">
    <source>
        <dbReference type="NCBIfam" id="TIGR00551"/>
    </source>
</evidence>
<evidence type="ECO:0000256" key="13">
    <source>
        <dbReference type="RuleBase" id="RU362049"/>
    </source>
</evidence>
<evidence type="ECO:0000256" key="6">
    <source>
        <dbReference type="ARBA" id="ARBA00022630"/>
    </source>
</evidence>
<reference evidence="17" key="1">
    <citation type="submission" date="2021-01" db="EMBL/GenBank/DDBJ databases">
        <title>Whole genome shotgun sequence of Actinocatenispora rupis NBRC 107355.</title>
        <authorList>
            <person name="Komaki H."/>
            <person name="Tamura T."/>
        </authorList>
    </citation>
    <scope>NUCLEOTIDE SEQUENCE</scope>
    <source>
        <strain evidence="17">NBRC 107355</strain>
    </source>
</reference>
<comment type="subcellular location">
    <subcellularLocation>
        <location evidence="13">Cytoplasm</location>
    </subcellularLocation>
</comment>
<evidence type="ECO:0000256" key="9">
    <source>
        <dbReference type="ARBA" id="ARBA00023002"/>
    </source>
</evidence>
<dbReference type="InterPro" id="IPR005288">
    <property type="entry name" value="NadB"/>
</dbReference>
<evidence type="ECO:0000256" key="2">
    <source>
        <dbReference type="ARBA" id="ARBA00004950"/>
    </source>
</evidence>
<comment type="catalytic activity">
    <reaction evidence="11">
        <text>L-aspartate + O2 = iminosuccinate + H2O2</text>
        <dbReference type="Rhea" id="RHEA:25876"/>
        <dbReference type="ChEBI" id="CHEBI:15379"/>
        <dbReference type="ChEBI" id="CHEBI:16240"/>
        <dbReference type="ChEBI" id="CHEBI:29991"/>
        <dbReference type="ChEBI" id="CHEBI:77875"/>
        <dbReference type="EC" id="1.4.3.16"/>
    </reaction>
    <physiologicalReaction direction="left-to-right" evidence="11">
        <dbReference type="Rhea" id="RHEA:25877"/>
    </physiologicalReaction>
</comment>
<comment type="similarity">
    <text evidence="3 13">Belongs to the FAD-dependent oxidoreductase 2 family. NadB subfamily.</text>
</comment>
<dbReference type="InterPro" id="IPR027477">
    <property type="entry name" value="Succ_DH/fumarate_Rdtase_cat_sf"/>
</dbReference>
<feature type="domain" description="FAD-dependent oxidoreductase 2 FAD-binding" evidence="15">
    <location>
        <begin position="38"/>
        <end position="417"/>
    </location>
</feature>
<dbReference type="RefSeq" id="WP_203655218.1">
    <property type="nucleotide sequence ID" value="NZ_BAAAZM010000002.1"/>
</dbReference>
<dbReference type="Gene3D" id="3.50.50.60">
    <property type="entry name" value="FAD/NAD(P)-binding domain"/>
    <property type="match status" value="1"/>
</dbReference>
<evidence type="ECO:0000256" key="10">
    <source>
        <dbReference type="ARBA" id="ARBA00029426"/>
    </source>
</evidence>
<dbReference type="PANTHER" id="PTHR42716:SF2">
    <property type="entry name" value="L-ASPARTATE OXIDASE, CHLOROPLASTIC"/>
    <property type="match status" value="1"/>
</dbReference>
<comment type="pathway">
    <text evidence="2 13">Cofactor biosynthesis; NAD(+) biosynthesis; iminoaspartate from L-aspartate (oxidase route): step 1/1.</text>
</comment>
<dbReference type="InterPro" id="IPR003953">
    <property type="entry name" value="FAD-dep_OxRdtase_2_FAD-bd"/>
</dbReference>
<dbReference type="SUPFAM" id="SSF56425">
    <property type="entry name" value="Succinate dehydrogenase/fumarate reductase flavoprotein, catalytic domain"/>
    <property type="match status" value="1"/>
</dbReference>
<protein>
    <recommendedName>
        <fullName evidence="5 12">L-aspartate oxidase</fullName>
        <ecNumber evidence="4 12">1.4.3.16</ecNumber>
    </recommendedName>
</protein>
<comment type="cofactor">
    <cofactor evidence="1 13">
        <name>FAD</name>
        <dbReference type="ChEBI" id="CHEBI:57692"/>
    </cofactor>
</comment>
<dbReference type="InterPro" id="IPR036188">
    <property type="entry name" value="FAD/NAD-bd_sf"/>
</dbReference>
<feature type="domain" description="Fumarate reductase/succinate dehydrogenase flavoprotein-like C-terminal" evidence="16">
    <location>
        <begin position="456"/>
        <end position="544"/>
    </location>
</feature>
<evidence type="ECO:0000256" key="3">
    <source>
        <dbReference type="ARBA" id="ARBA00008562"/>
    </source>
</evidence>
<evidence type="ECO:0000256" key="8">
    <source>
        <dbReference type="ARBA" id="ARBA00022827"/>
    </source>
</evidence>
<dbReference type="Proteomes" id="UP000612808">
    <property type="component" value="Unassembled WGS sequence"/>
</dbReference>
<dbReference type="GO" id="GO:0008734">
    <property type="term" value="F:L-aspartate oxidase activity"/>
    <property type="evidence" value="ECO:0007669"/>
    <property type="project" value="UniProtKB-UniRule"/>
</dbReference>
<keyword evidence="6 13" id="KW-0285">Flavoprotein</keyword>
<dbReference type="SUPFAM" id="SSF51905">
    <property type="entry name" value="FAD/NAD(P)-binding domain"/>
    <property type="match status" value="1"/>
</dbReference>
<dbReference type="Gene3D" id="3.90.700.10">
    <property type="entry name" value="Succinate dehydrogenase/fumarate reductase flavoprotein, catalytic domain"/>
    <property type="match status" value="1"/>
</dbReference>
<sequence length="556" mass="58072">MRTPQSCAVDEAGTDGGVELPRRLTPDGEPRWSQSTEVLVVGSGIAGLMTALHASELGYRVTIVTKGEIDDGSTRWAQGGIVAVLGSHDSPAAHADDTLVAGAGLCDPAAVDVLTTEGPSRVLELVRLGARFDRDPDGRWALTREGGHHARRIIHAGGDATGAELQRAAQRAVLRDPSITVVTHALALDLLTDAAGHAAGVTVHVAGTGARAGVGAVLARATVLATGGVGQVFDATTNPPVATGDGLALALRAGAVATDVEFLQFHPTVLALDGADPRQQGLVTEAVRGEGAHLVDHDGRRFMPGVHELAELAPRDVVAKAVLRTMVAADTDHVFLDARHLGSRVLEARFPTVTALCRQAGLDPADQLIPVAPKAHHHSGGVRTDLWGRTSIPGLYAVGEVACTGVHGANRLASNSLLEALVYAGRIAAHLANGLPPQREPASSGAVAWAVDPAVRTDLQHAMSHGAGVARSAASLSTAARRIAHQSRTRSSGREAWETTNLITVAAALVRAAQLRRETRGCHWREDFDAPDEAWRGHLTATLRTDGTLHHAFHRS</sequence>
<dbReference type="PANTHER" id="PTHR42716">
    <property type="entry name" value="L-ASPARTATE OXIDASE"/>
    <property type="match status" value="1"/>
</dbReference>
<dbReference type="Pfam" id="PF00890">
    <property type="entry name" value="FAD_binding_2"/>
    <property type="match status" value="1"/>
</dbReference>
<accession>A0A8J3J4Q9</accession>